<accession>A0ABR8DAW0</accession>
<keyword evidence="2" id="KW-0472">Membrane</keyword>
<name>A0ABR8DAW0_9NOST</name>
<evidence type="ECO:0000313" key="4">
    <source>
        <dbReference type="Proteomes" id="UP000661112"/>
    </source>
</evidence>
<evidence type="ECO:0000256" key="2">
    <source>
        <dbReference type="SAM" id="Phobius"/>
    </source>
</evidence>
<keyword evidence="2" id="KW-0812">Transmembrane</keyword>
<proteinExistence type="predicted"/>
<dbReference type="EMBL" id="JACJSG010000033">
    <property type="protein sequence ID" value="MBD2503286.1"/>
    <property type="molecule type" value="Genomic_DNA"/>
</dbReference>
<sequence>MRALLDTHTLMNPLVLKYTKGLRFLAIACLLIMGILSNGEFTSIAMEKIVLQDKDVISIEKDKSLIGASTFKANEIYIYLRDKIARDVGIEAADEWVFEGLPCELLTAEGQGWQSGKVWFCLEFIPDEKENSNETDDEPTKALPESPLDDLRAELLDS</sequence>
<protein>
    <submittedName>
        <fullName evidence="3">Uncharacterized protein</fullName>
    </submittedName>
</protein>
<evidence type="ECO:0000313" key="3">
    <source>
        <dbReference type="EMBL" id="MBD2503286.1"/>
    </source>
</evidence>
<feature type="region of interest" description="Disordered" evidence="1">
    <location>
        <begin position="129"/>
        <end position="149"/>
    </location>
</feature>
<keyword evidence="4" id="KW-1185">Reference proteome</keyword>
<gene>
    <name evidence="3" type="ORF">H6G83_22215</name>
</gene>
<keyword evidence="2" id="KW-1133">Transmembrane helix</keyword>
<dbReference type="Pfam" id="PF08872">
    <property type="entry name" value="KGK"/>
    <property type="match status" value="1"/>
</dbReference>
<comment type="caution">
    <text evidence="3">The sequence shown here is derived from an EMBL/GenBank/DDBJ whole genome shotgun (WGS) entry which is preliminary data.</text>
</comment>
<organism evidence="3 4">
    <name type="scientific">Anabaena azotica FACHB-119</name>
    <dbReference type="NCBI Taxonomy" id="947527"/>
    <lineage>
        <taxon>Bacteria</taxon>
        <taxon>Bacillati</taxon>
        <taxon>Cyanobacteriota</taxon>
        <taxon>Cyanophyceae</taxon>
        <taxon>Nostocales</taxon>
        <taxon>Nostocaceae</taxon>
        <taxon>Anabaena</taxon>
        <taxon>Anabaena azotica</taxon>
    </lineage>
</organism>
<reference evidence="3 4" key="1">
    <citation type="journal article" date="2020" name="ISME J.">
        <title>Comparative genomics reveals insights into cyanobacterial evolution and habitat adaptation.</title>
        <authorList>
            <person name="Chen M.Y."/>
            <person name="Teng W.K."/>
            <person name="Zhao L."/>
            <person name="Hu C.X."/>
            <person name="Zhou Y.K."/>
            <person name="Han B.P."/>
            <person name="Song L.R."/>
            <person name="Shu W.S."/>
        </authorList>
    </citation>
    <scope>NUCLEOTIDE SEQUENCE [LARGE SCALE GENOMIC DNA]</scope>
    <source>
        <strain evidence="3 4">FACHB-119</strain>
    </source>
</reference>
<evidence type="ECO:0000256" key="1">
    <source>
        <dbReference type="SAM" id="MobiDB-lite"/>
    </source>
</evidence>
<dbReference type="Proteomes" id="UP000661112">
    <property type="component" value="Unassembled WGS sequence"/>
</dbReference>
<dbReference type="InterPro" id="IPR014971">
    <property type="entry name" value="KGK"/>
</dbReference>
<feature type="transmembrane region" description="Helical" evidence="2">
    <location>
        <begin position="21"/>
        <end position="39"/>
    </location>
</feature>